<keyword evidence="6" id="KW-1185">Reference proteome</keyword>
<evidence type="ECO:0000313" key="5">
    <source>
        <dbReference type="EMBL" id="MBD0415726.1"/>
    </source>
</evidence>
<comment type="caution">
    <text evidence="5">The sequence shown here is derived from an EMBL/GenBank/DDBJ whole genome shotgun (WGS) entry which is preliminary data.</text>
</comment>
<dbReference type="SMART" id="SM00347">
    <property type="entry name" value="HTH_MARR"/>
    <property type="match status" value="1"/>
</dbReference>
<dbReference type="InterPro" id="IPR000835">
    <property type="entry name" value="HTH_MarR-typ"/>
</dbReference>
<name>A0A8J6PVP6_9HYPH</name>
<protein>
    <submittedName>
        <fullName evidence="5">MarR family transcriptional regulator</fullName>
    </submittedName>
</protein>
<dbReference type="InterPro" id="IPR036388">
    <property type="entry name" value="WH-like_DNA-bd_sf"/>
</dbReference>
<gene>
    <name evidence="5" type="ORF">ICI42_13770</name>
</gene>
<evidence type="ECO:0000259" key="4">
    <source>
        <dbReference type="PROSITE" id="PS50995"/>
    </source>
</evidence>
<dbReference type="InterPro" id="IPR023187">
    <property type="entry name" value="Tscrpt_reg_MarR-type_CS"/>
</dbReference>
<dbReference type="PROSITE" id="PS50995">
    <property type="entry name" value="HTH_MARR_2"/>
    <property type="match status" value="1"/>
</dbReference>
<evidence type="ECO:0000313" key="6">
    <source>
        <dbReference type="Proteomes" id="UP000643405"/>
    </source>
</evidence>
<dbReference type="GO" id="GO:0003677">
    <property type="term" value="F:DNA binding"/>
    <property type="evidence" value="ECO:0007669"/>
    <property type="project" value="UniProtKB-KW"/>
</dbReference>
<dbReference type="Gene3D" id="1.10.10.10">
    <property type="entry name" value="Winged helix-like DNA-binding domain superfamily/Winged helix DNA-binding domain"/>
    <property type="match status" value="1"/>
</dbReference>
<keyword evidence="2" id="KW-0238">DNA-binding</keyword>
<reference evidence="5" key="1">
    <citation type="submission" date="2020-09" db="EMBL/GenBank/DDBJ databases">
        <title>Genome seq and assembly of Tianweitania sp.</title>
        <authorList>
            <person name="Chhetri G."/>
        </authorList>
    </citation>
    <scope>NUCLEOTIDE SEQUENCE</scope>
    <source>
        <strain evidence="5">Rool2</strain>
    </source>
</reference>
<dbReference type="Pfam" id="PF12802">
    <property type="entry name" value="MarR_2"/>
    <property type="match status" value="1"/>
</dbReference>
<dbReference type="PRINTS" id="PR00598">
    <property type="entry name" value="HTHMARR"/>
</dbReference>
<evidence type="ECO:0000256" key="3">
    <source>
        <dbReference type="ARBA" id="ARBA00023163"/>
    </source>
</evidence>
<dbReference type="Proteomes" id="UP000643405">
    <property type="component" value="Unassembled WGS sequence"/>
</dbReference>
<accession>A0A8J6PVP6</accession>
<dbReference type="EMBL" id="JACVVX010000004">
    <property type="protein sequence ID" value="MBD0415726.1"/>
    <property type="molecule type" value="Genomic_DNA"/>
</dbReference>
<keyword evidence="3" id="KW-0804">Transcription</keyword>
<dbReference type="PROSITE" id="PS01117">
    <property type="entry name" value="HTH_MARR_1"/>
    <property type="match status" value="1"/>
</dbReference>
<dbReference type="GO" id="GO:0003700">
    <property type="term" value="F:DNA-binding transcription factor activity"/>
    <property type="evidence" value="ECO:0007669"/>
    <property type="project" value="InterPro"/>
</dbReference>
<evidence type="ECO:0000256" key="2">
    <source>
        <dbReference type="ARBA" id="ARBA00023125"/>
    </source>
</evidence>
<dbReference type="PANTHER" id="PTHR42756:SF1">
    <property type="entry name" value="TRANSCRIPTIONAL REPRESSOR OF EMRAB OPERON"/>
    <property type="match status" value="1"/>
</dbReference>
<dbReference type="InterPro" id="IPR036390">
    <property type="entry name" value="WH_DNA-bd_sf"/>
</dbReference>
<dbReference type="PANTHER" id="PTHR42756">
    <property type="entry name" value="TRANSCRIPTIONAL REGULATOR, MARR"/>
    <property type="match status" value="1"/>
</dbReference>
<organism evidence="5 6">
    <name type="scientific">Oryzicola mucosus</name>
    <dbReference type="NCBI Taxonomy" id="2767425"/>
    <lineage>
        <taxon>Bacteria</taxon>
        <taxon>Pseudomonadati</taxon>
        <taxon>Pseudomonadota</taxon>
        <taxon>Alphaproteobacteria</taxon>
        <taxon>Hyphomicrobiales</taxon>
        <taxon>Phyllobacteriaceae</taxon>
        <taxon>Oryzicola</taxon>
    </lineage>
</organism>
<evidence type="ECO:0000256" key="1">
    <source>
        <dbReference type="ARBA" id="ARBA00023015"/>
    </source>
</evidence>
<dbReference type="AlphaFoldDB" id="A0A8J6PVP6"/>
<feature type="domain" description="HTH marR-type" evidence="4">
    <location>
        <begin position="6"/>
        <end position="138"/>
    </location>
</feature>
<dbReference type="SUPFAM" id="SSF46785">
    <property type="entry name" value="Winged helix' DNA-binding domain"/>
    <property type="match status" value="1"/>
</dbReference>
<sequence>MNTEPIEKIGFLLHDAQRLLRKRFDANAAQYGLSSAQWRLMVRVVKEPGIAQARLAELLEIEPISVSRLVDRMAEAGWVERRADDNDRRVRMVFPTARSRGVFTEVKGMAHQIFDEALTGLSLDQRHAFVHGLETIIANLSETDGASLGEAQLKEGTPA</sequence>
<proteinExistence type="predicted"/>
<keyword evidence="1" id="KW-0805">Transcription regulation</keyword>